<evidence type="ECO:0000313" key="2">
    <source>
        <dbReference type="Proteomes" id="UP000032336"/>
    </source>
</evidence>
<proteinExistence type="predicted"/>
<sequence length="58" mass="6253">MKRFACGDVVTGCTWTMQVSDEADLMALIADHVAVAHGIATIDDELVAVVREHIQLVS</sequence>
<reference evidence="1 2" key="1">
    <citation type="submission" date="2015-01" db="EMBL/GenBank/DDBJ databases">
        <title>Draft genome of the acidophilic iron oxidizer Ferrimicrobium acidiphilum strain T23.</title>
        <authorList>
            <person name="Poehlein A."/>
            <person name="Eisen S."/>
            <person name="Schloemann M."/>
            <person name="Johnson B.D."/>
            <person name="Daniel R."/>
            <person name="Muehling M."/>
        </authorList>
    </citation>
    <scope>NUCLEOTIDE SEQUENCE [LARGE SCALE GENOMIC DNA]</scope>
    <source>
        <strain evidence="1 2">T23</strain>
    </source>
</reference>
<dbReference type="AlphaFoldDB" id="A0A0D8FU51"/>
<gene>
    <name evidence="1" type="ORF">FEAC_24700</name>
</gene>
<dbReference type="Proteomes" id="UP000032336">
    <property type="component" value="Unassembled WGS sequence"/>
</dbReference>
<name>A0A0D8FU51_9ACTN</name>
<accession>A0A0D8FU51</accession>
<comment type="caution">
    <text evidence="1">The sequence shown here is derived from an EMBL/GenBank/DDBJ whole genome shotgun (WGS) entry which is preliminary data.</text>
</comment>
<organism evidence="1 2">
    <name type="scientific">Ferrimicrobium acidiphilum DSM 19497</name>
    <dbReference type="NCBI Taxonomy" id="1121877"/>
    <lineage>
        <taxon>Bacteria</taxon>
        <taxon>Bacillati</taxon>
        <taxon>Actinomycetota</taxon>
        <taxon>Acidimicrobiia</taxon>
        <taxon>Acidimicrobiales</taxon>
        <taxon>Acidimicrobiaceae</taxon>
        <taxon>Ferrimicrobium</taxon>
    </lineage>
</organism>
<dbReference type="GeneID" id="78374031"/>
<dbReference type="OrthoDB" id="3213531at2"/>
<evidence type="ECO:0000313" key="1">
    <source>
        <dbReference type="EMBL" id="KJE75767.1"/>
    </source>
</evidence>
<dbReference type="EMBL" id="JXUW01000029">
    <property type="protein sequence ID" value="KJE75767.1"/>
    <property type="molecule type" value="Genomic_DNA"/>
</dbReference>
<dbReference type="InterPro" id="IPR009409">
    <property type="entry name" value="DUF1059"/>
</dbReference>
<dbReference type="Pfam" id="PF06348">
    <property type="entry name" value="DUF1059"/>
    <property type="match status" value="1"/>
</dbReference>
<keyword evidence="2" id="KW-1185">Reference proteome</keyword>
<evidence type="ECO:0008006" key="3">
    <source>
        <dbReference type="Google" id="ProtNLM"/>
    </source>
</evidence>
<protein>
    <recommendedName>
        <fullName evidence="3">Small metal-binding protein</fullName>
    </recommendedName>
</protein>
<dbReference type="RefSeq" id="WP_081901166.1">
    <property type="nucleotide sequence ID" value="NZ_JQKF01000024.1"/>
</dbReference>